<evidence type="ECO:0000256" key="1">
    <source>
        <dbReference type="SAM" id="MobiDB-lite"/>
    </source>
</evidence>
<evidence type="ECO:0000313" key="3">
    <source>
        <dbReference type="EMBL" id="GHJ88163.1"/>
    </source>
</evidence>
<proteinExistence type="predicted"/>
<keyword evidence="4" id="KW-1185">Reference proteome</keyword>
<gene>
    <name evidence="3" type="ORF">NliqN6_4565</name>
</gene>
<feature type="chain" id="PRO_5034760662" evidence="2">
    <location>
        <begin position="21"/>
        <end position="155"/>
    </location>
</feature>
<protein>
    <submittedName>
        <fullName evidence="3">Uncharacterized protein</fullName>
    </submittedName>
</protein>
<comment type="caution">
    <text evidence="3">The sequence shown here is derived from an EMBL/GenBank/DDBJ whole genome shotgun (WGS) entry which is preliminary data.</text>
</comment>
<name>A0A8H3YGD2_9TREE</name>
<keyword evidence="2" id="KW-0732">Signal</keyword>
<dbReference type="Proteomes" id="UP000620104">
    <property type="component" value="Unassembled WGS sequence"/>
</dbReference>
<evidence type="ECO:0000313" key="4">
    <source>
        <dbReference type="Proteomes" id="UP000620104"/>
    </source>
</evidence>
<sequence>MRLISACIIALTIASMGGYALLTPENPTRRAYGSSSSVPASTERPKPPATTTTPIPPKPVPTELGHTTKGKYIYDCAEACLDDKACDATVSYNGTCYPKTLNGAPVEKFVKKEGRDLAIEGSCADLHGKYASTKCYPDKFLDCCYDKEFCTKLVH</sequence>
<feature type="region of interest" description="Disordered" evidence="1">
    <location>
        <begin position="30"/>
        <end position="64"/>
    </location>
</feature>
<evidence type="ECO:0000256" key="2">
    <source>
        <dbReference type="SAM" id="SignalP"/>
    </source>
</evidence>
<reference evidence="3" key="1">
    <citation type="submission" date="2020-07" db="EMBL/GenBank/DDBJ databases">
        <title>Draft Genome Sequence of a Deep-Sea Yeast, Naganishia (Cryptococcus) liquefaciens strain N6.</title>
        <authorList>
            <person name="Han Y.W."/>
            <person name="Kajitani R."/>
            <person name="Morimoto H."/>
            <person name="Parhat M."/>
            <person name="Tsubouchi H."/>
            <person name="Bakenova O."/>
            <person name="Ogata M."/>
            <person name="Argunhan B."/>
            <person name="Aoki R."/>
            <person name="Kajiwara S."/>
            <person name="Itoh T."/>
            <person name="Iwasaki H."/>
        </authorList>
    </citation>
    <scope>NUCLEOTIDE SEQUENCE</scope>
    <source>
        <strain evidence="3">N6</strain>
    </source>
</reference>
<feature type="signal peptide" evidence="2">
    <location>
        <begin position="1"/>
        <end position="20"/>
    </location>
</feature>
<dbReference type="EMBL" id="BLZA01000030">
    <property type="protein sequence ID" value="GHJ88163.1"/>
    <property type="molecule type" value="Genomic_DNA"/>
</dbReference>
<organism evidence="3 4">
    <name type="scientific">Naganishia liquefaciens</name>
    <dbReference type="NCBI Taxonomy" id="104408"/>
    <lineage>
        <taxon>Eukaryota</taxon>
        <taxon>Fungi</taxon>
        <taxon>Dikarya</taxon>
        <taxon>Basidiomycota</taxon>
        <taxon>Agaricomycotina</taxon>
        <taxon>Tremellomycetes</taxon>
        <taxon>Filobasidiales</taxon>
        <taxon>Filobasidiaceae</taxon>
        <taxon>Naganishia</taxon>
    </lineage>
</organism>
<dbReference type="AlphaFoldDB" id="A0A8H3YGD2"/>
<dbReference type="OrthoDB" id="2592114at2759"/>
<accession>A0A8H3YGD2</accession>